<protein>
    <submittedName>
        <fullName evidence="1">Uncharacterized protein</fullName>
    </submittedName>
</protein>
<accession>A0A517NAB1</accession>
<keyword evidence="2" id="KW-1185">Reference proteome</keyword>
<organism evidence="1 2">
    <name type="scientific">Rubripirellula lacrimiformis</name>
    <dbReference type="NCBI Taxonomy" id="1930273"/>
    <lineage>
        <taxon>Bacteria</taxon>
        <taxon>Pseudomonadati</taxon>
        <taxon>Planctomycetota</taxon>
        <taxon>Planctomycetia</taxon>
        <taxon>Pirellulales</taxon>
        <taxon>Pirellulaceae</taxon>
        <taxon>Rubripirellula</taxon>
    </lineage>
</organism>
<reference evidence="1 2" key="1">
    <citation type="submission" date="2019-02" db="EMBL/GenBank/DDBJ databases">
        <title>Deep-cultivation of Planctomycetes and their phenomic and genomic characterization uncovers novel biology.</title>
        <authorList>
            <person name="Wiegand S."/>
            <person name="Jogler M."/>
            <person name="Boedeker C."/>
            <person name="Pinto D."/>
            <person name="Vollmers J."/>
            <person name="Rivas-Marin E."/>
            <person name="Kohn T."/>
            <person name="Peeters S.H."/>
            <person name="Heuer A."/>
            <person name="Rast P."/>
            <person name="Oberbeckmann S."/>
            <person name="Bunk B."/>
            <person name="Jeske O."/>
            <person name="Meyerdierks A."/>
            <person name="Storesund J.E."/>
            <person name="Kallscheuer N."/>
            <person name="Luecker S."/>
            <person name="Lage O.M."/>
            <person name="Pohl T."/>
            <person name="Merkel B.J."/>
            <person name="Hornburger P."/>
            <person name="Mueller R.-W."/>
            <person name="Bruemmer F."/>
            <person name="Labrenz M."/>
            <person name="Spormann A.M."/>
            <person name="Op den Camp H."/>
            <person name="Overmann J."/>
            <person name="Amann R."/>
            <person name="Jetten M.S.M."/>
            <person name="Mascher T."/>
            <person name="Medema M.H."/>
            <person name="Devos D.P."/>
            <person name="Kaster A.-K."/>
            <person name="Ovreas L."/>
            <person name="Rohde M."/>
            <person name="Galperin M.Y."/>
            <person name="Jogler C."/>
        </authorList>
    </citation>
    <scope>NUCLEOTIDE SEQUENCE [LARGE SCALE GENOMIC DNA]</scope>
    <source>
        <strain evidence="1 2">K22_7</strain>
    </source>
</reference>
<evidence type="ECO:0000313" key="2">
    <source>
        <dbReference type="Proteomes" id="UP000318538"/>
    </source>
</evidence>
<sequence length="405" mass="44821">MSETRSVVAVILQRIVVGGSLVVCGNLVGLVHSLPRCAAAPPSGDVAVPVTAEVWVRRLSADSFHTRQTASQRLLDLAMSDVDDASSSVIVALRSGLSDPCVEIRLAADELLRQIEQSKLDRQIDQLKNPRTPAAKIDLPGWDRFSRLMGDDDVARQLFATIAAEHPRLLGDRAAVTEMVSQWTSPRWDPYRMSPQDHVRWSLLLWLDIEDAGRGQNRLSSRIGMSLSHAPMGPDPCTIEGSAIQRLISRWIQSEGHTPTARNNLVIAMRYRCHDQAHWLSEQMLESPALSASATVTAMLTTSVLGHPQLHQHLVNRVGDQRTAHVWQTVHAGKNKIRTQVRDVAIALMLYHQGLDPRDFGFRELEADPLLIFRDQSLGFASESDRSDCHRAALAKLGLDQPPGQ</sequence>
<evidence type="ECO:0000313" key="1">
    <source>
        <dbReference type="EMBL" id="QDT04071.1"/>
    </source>
</evidence>
<dbReference type="AlphaFoldDB" id="A0A517NAB1"/>
<gene>
    <name evidence="1" type="ORF">K227x_24570</name>
</gene>
<name>A0A517NAB1_9BACT</name>
<dbReference type="OrthoDB" id="268545at2"/>
<dbReference type="RefSeq" id="WP_145169608.1">
    <property type="nucleotide sequence ID" value="NZ_CP036525.1"/>
</dbReference>
<dbReference type="Proteomes" id="UP000318538">
    <property type="component" value="Chromosome"/>
</dbReference>
<dbReference type="KEGG" id="rlc:K227x_24570"/>
<dbReference type="EMBL" id="CP036525">
    <property type="protein sequence ID" value="QDT04071.1"/>
    <property type="molecule type" value="Genomic_DNA"/>
</dbReference>
<proteinExistence type="predicted"/>